<dbReference type="Proteomes" id="UP000061546">
    <property type="component" value="Chromosome"/>
</dbReference>
<name>A0A0K2LEQ2_9LACO</name>
<protein>
    <submittedName>
        <fullName evidence="1">Uncharacterized protein</fullName>
    </submittedName>
</protein>
<evidence type="ECO:0000313" key="1">
    <source>
        <dbReference type="EMBL" id="ALB29750.1"/>
    </source>
</evidence>
<organism evidence="1 2">
    <name type="scientific">Companilactobacillus heilongjiangensis</name>
    <dbReference type="NCBI Taxonomy" id="1074467"/>
    <lineage>
        <taxon>Bacteria</taxon>
        <taxon>Bacillati</taxon>
        <taxon>Bacillota</taxon>
        <taxon>Bacilli</taxon>
        <taxon>Lactobacillales</taxon>
        <taxon>Lactobacillaceae</taxon>
        <taxon>Companilactobacillus</taxon>
    </lineage>
</organism>
<sequence>MLITENIQEYTLGQDRPTLDITITGNSDIDYSHDDLKIAAAIKLIESCDNLNFTLLTGEHELYKDLSDRLYVAVEDFVPGSYMK</sequence>
<dbReference type="OrthoDB" id="2303886at2"/>
<dbReference type="EMBL" id="CP012559">
    <property type="protein sequence ID" value="ALB29750.1"/>
    <property type="molecule type" value="Genomic_DNA"/>
</dbReference>
<gene>
    <name evidence="1" type="ORF">JP39_10520</name>
</gene>
<dbReference type="AlphaFoldDB" id="A0A0K2LEQ2"/>
<evidence type="ECO:0000313" key="2">
    <source>
        <dbReference type="Proteomes" id="UP000061546"/>
    </source>
</evidence>
<dbReference type="STRING" id="1074467.JP39_10520"/>
<accession>A0A0K2LEQ2</accession>
<dbReference type="KEGG" id="lhi:JP39_10520"/>
<dbReference type="RefSeq" id="WP_041500300.1">
    <property type="nucleotide sequence ID" value="NZ_BJDV01000003.1"/>
</dbReference>
<reference evidence="1 2" key="1">
    <citation type="submission" date="2015-08" db="EMBL/GenBank/DDBJ databases">
        <title>Genomic sequence of Lactobacillus heilongjiangensis DSM 28069, isolated from Chinese traditional pickle.</title>
        <authorList>
            <person name="Jiang X."/>
            <person name="Zheng B."/>
            <person name="Cheng H."/>
        </authorList>
    </citation>
    <scope>NUCLEOTIDE SEQUENCE [LARGE SCALE GENOMIC DNA]</scope>
    <source>
        <strain evidence="1 2">DSM 28069</strain>
    </source>
</reference>
<keyword evidence="2" id="KW-1185">Reference proteome</keyword>
<proteinExistence type="predicted"/>